<evidence type="ECO:0000313" key="5">
    <source>
        <dbReference type="Proteomes" id="UP000594263"/>
    </source>
</evidence>
<dbReference type="SUPFAM" id="SSF50978">
    <property type="entry name" value="WD40 repeat-like"/>
    <property type="match status" value="1"/>
</dbReference>
<dbReference type="InterPro" id="IPR001680">
    <property type="entry name" value="WD40_rpt"/>
</dbReference>
<dbReference type="Gene3D" id="2.130.10.10">
    <property type="entry name" value="YVTN repeat-like/Quinoprotein amine dehydrogenase"/>
    <property type="match status" value="2"/>
</dbReference>
<evidence type="ECO:0000313" key="4">
    <source>
        <dbReference type="EnsemblPlants" id="Kaladp0026s0150.1.v1.1"/>
    </source>
</evidence>
<keyword evidence="1 3" id="KW-0853">WD repeat</keyword>
<dbReference type="PANTHER" id="PTHR14221">
    <property type="entry name" value="WD REPEAT DOMAIN 44"/>
    <property type="match status" value="1"/>
</dbReference>
<evidence type="ECO:0000256" key="1">
    <source>
        <dbReference type="ARBA" id="ARBA00022574"/>
    </source>
</evidence>
<dbReference type="Gramene" id="Kaladp0026s0150.1.v1.1">
    <property type="protein sequence ID" value="Kaladp0026s0150.1.v1.1"/>
    <property type="gene ID" value="Kaladp0026s0150.v1.1"/>
</dbReference>
<dbReference type="SMART" id="SM00320">
    <property type="entry name" value="WD40"/>
    <property type="match status" value="4"/>
</dbReference>
<proteinExistence type="predicted"/>
<protein>
    <submittedName>
        <fullName evidence="4">Uncharacterized protein</fullName>
    </submittedName>
</protein>
<dbReference type="AlphaFoldDB" id="A0A7N0ZT05"/>
<dbReference type="InterPro" id="IPR040324">
    <property type="entry name" value="WDR44/Dgr2"/>
</dbReference>
<feature type="repeat" description="WD" evidence="3">
    <location>
        <begin position="166"/>
        <end position="206"/>
    </location>
</feature>
<dbReference type="InterPro" id="IPR015943">
    <property type="entry name" value="WD40/YVTN_repeat-like_dom_sf"/>
</dbReference>
<dbReference type="EnsemblPlants" id="Kaladp0026s0150.1.v1.1">
    <property type="protein sequence ID" value="Kaladp0026s0150.1.v1.1"/>
    <property type="gene ID" value="Kaladp0026s0150.v1.1"/>
</dbReference>
<evidence type="ECO:0000256" key="2">
    <source>
        <dbReference type="ARBA" id="ARBA00022737"/>
    </source>
</evidence>
<keyword evidence="5" id="KW-1185">Reference proteome</keyword>
<feature type="repeat" description="WD" evidence="3">
    <location>
        <begin position="106"/>
        <end position="147"/>
    </location>
</feature>
<accession>A0A7N0ZT05</accession>
<dbReference type="Pfam" id="PF00400">
    <property type="entry name" value="WD40"/>
    <property type="match status" value="3"/>
</dbReference>
<name>A0A7N0ZT05_KALFE</name>
<dbReference type="Proteomes" id="UP000594263">
    <property type="component" value="Unplaced"/>
</dbReference>
<dbReference type="PANTHER" id="PTHR14221:SF31">
    <property type="entry name" value="TRANSDUCIN_WD40 REPEAT-LIKE SUPERFAMILY PROTEIN"/>
    <property type="match status" value="1"/>
</dbReference>
<dbReference type="InterPro" id="IPR036322">
    <property type="entry name" value="WD40_repeat_dom_sf"/>
</dbReference>
<dbReference type="PROSITE" id="PS50294">
    <property type="entry name" value="WD_REPEATS_REGION"/>
    <property type="match status" value="2"/>
</dbReference>
<evidence type="ECO:0000256" key="3">
    <source>
        <dbReference type="PROSITE-ProRule" id="PRU00221"/>
    </source>
</evidence>
<keyword evidence="2" id="KW-0677">Repeat</keyword>
<organism evidence="4 5">
    <name type="scientific">Kalanchoe fedtschenkoi</name>
    <name type="common">Lavender scallops</name>
    <name type="synonym">South American air plant</name>
    <dbReference type="NCBI Taxonomy" id="63787"/>
    <lineage>
        <taxon>Eukaryota</taxon>
        <taxon>Viridiplantae</taxon>
        <taxon>Streptophyta</taxon>
        <taxon>Embryophyta</taxon>
        <taxon>Tracheophyta</taxon>
        <taxon>Spermatophyta</taxon>
        <taxon>Magnoliopsida</taxon>
        <taxon>eudicotyledons</taxon>
        <taxon>Gunneridae</taxon>
        <taxon>Pentapetalae</taxon>
        <taxon>Saxifragales</taxon>
        <taxon>Crassulaceae</taxon>
        <taxon>Kalanchoe</taxon>
    </lineage>
</organism>
<dbReference type="PROSITE" id="PS50082">
    <property type="entry name" value="WD_REPEATS_2"/>
    <property type="match status" value="2"/>
</dbReference>
<reference evidence="4" key="1">
    <citation type="submission" date="2021-01" db="UniProtKB">
        <authorList>
            <consortium name="EnsemblPlants"/>
        </authorList>
    </citation>
    <scope>IDENTIFICATION</scope>
</reference>
<sequence>MPNLVGGDYMYYDSVDCFSTSWEDSASVMEGRGCEYEIWMNGPKSVEFRRGSQKKISKWWSQLCKKPGGKGAIEPALQMPKMNQTKVHRNRKKSMEFSAVYVGQHIKAQKGFILTMKFSPDGQYLASGGQDGVVRIWHVASKNAGTKYSAPGCDVFEIDEMPFQELYGHSGDILDLAWSKANRLLYSSKDKTARLWEIGSDDCLNVYYHNDYVTWIQFSPVDDKHFIMVDWVYAKEVVTAACYKPDRGGFVVGSVSGVFRFYGIDASNEHIQLEAQIHVQGRKKTSHNKITDIKFCHKEEQRLMITSEDSSLWNSGSQMSASFTSTGRHIISVGEDTRVYVWNYDYYHPSASKPPKSIDSCKHFFAEGVSVALPWSGRLADHNELLPSQQQQQQRVAEMRGAEGFSLGSWLSMDNQCCNGRVATWPEEQLPLYEALVNRQQDCRCLENGKRGLDGSIRTFHNFGLAVKP</sequence>